<reference evidence="1" key="1">
    <citation type="journal article" date="2015" name="Nature">
        <title>Complex archaea that bridge the gap between prokaryotes and eukaryotes.</title>
        <authorList>
            <person name="Spang A."/>
            <person name="Saw J.H."/>
            <person name="Jorgensen S.L."/>
            <person name="Zaremba-Niedzwiedzka K."/>
            <person name="Martijn J."/>
            <person name="Lind A.E."/>
            <person name="van Eijk R."/>
            <person name="Schleper C."/>
            <person name="Guy L."/>
            <person name="Ettema T.J."/>
        </authorList>
    </citation>
    <scope>NUCLEOTIDE SEQUENCE</scope>
</reference>
<dbReference type="EMBL" id="LAZR01012290">
    <property type="protein sequence ID" value="KKM27598.1"/>
    <property type="molecule type" value="Genomic_DNA"/>
</dbReference>
<gene>
    <name evidence="1" type="ORF">LCGC14_1573090</name>
</gene>
<protein>
    <submittedName>
        <fullName evidence="1">Uncharacterized protein</fullName>
    </submittedName>
</protein>
<organism evidence="1">
    <name type="scientific">marine sediment metagenome</name>
    <dbReference type="NCBI Taxonomy" id="412755"/>
    <lineage>
        <taxon>unclassified sequences</taxon>
        <taxon>metagenomes</taxon>
        <taxon>ecological metagenomes</taxon>
    </lineage>
</organism>
<evidence type="ECO:0000313" key="1">
    <source>
        <dbReference type="EMBL" id="KKM27598.1"/>
    </source>
</evidence>
<name>A0A0F9L086_9ZZZZ</name>
<comment type="caution">
    <text evidence="1">The sequence shown here is derived from an EMBL/GenBank/DDBJ whole genome shotgun (WGS) entry which is preliminary data.</text>
</comment>
<proteinExistence type="predicted"/>
<sequence>FFTRGDEVSGGTGLTWDAGSISTFAWTDIDQLLPWDSGTIRQGFPVRIIGAQDGGVAQADGLSQKDDGIAFVSSWESIDFTVPQVYASEFGRWLDMDIELRGGKVTIEVSTDAGNTWTNIVTNQALTSEWVRHKFPFDVFGETCRVKLSTSASGFSAKWLRLWLRPGGAR</sequence>
<dbReference type="AlphaFoldDB" id="A0A0F9L086"/>
<feature type="non-terminal residue" evidence="1">
    <location>
        <position position="1"/>
    </location>
</feature>
<accession>A0A0F9L086</accession>